<evidence type="ECO:0000256" key="6">
    <source>
        <dbReference type="SAM" id="MobiDB-lite"/>
    </source>
</evidence>
<evidence type="ECO:0000256" key="5">
    <source>
        <dbReference type="ARBA" id="ARBA00023242"/>
    </source>
</evidence>
<dbReference type="InterPro" id="IPR001510">
    <property type="entry name" value="Znf_PARP"/>
</dbReference>
<comment type="caution">
    <text evidence="8">The sequence shown here is derived from an EMBL/GenBank/DDBJ whole genome shotgun (WGS) entry which is preliminary data.</text>
</comment>
<evidence type="ECO:0000259" key="7">
    <source>
        <dbReference type="PROSITE" id="PS50064"/>
    </source>
</evidence>
<comment type="subcellular location">
    <subcellularLocation>
        <location evidence="1">Nucleus</location>
    </subcellularLocation>
</comment>
<feature type="domain" description="PARP-type" evidence="7">
    <location>
        <begin position="26"/>
        <end position="72"/>
    </location>
</feature>
<organism evidence="8 9">
    <name type="scientific">Marasmius tenuissimus</name>
    <dbReference type="NCBI Taxonomy" id="585030"/>
    <lineage>
        <taxon>Eukaryota</taxon>
        <taxon>Fungi</taxon>
        <taxon>Dikarya</taxon>
        <taxon>Basidiomycota</taxon>
        <taxon>Agaricomycotina</taxon>
        <taxon>Agaricomycetes</taxon>
        <taxon>Agaricomycetidae</taxon>
        <taxon>Agaricales</taxon>
        <taxon>Marasmiineae</taxon>
        <taxon>Marasmiaceae</taxon>
        <taxon>Marasmius</taxon>
    </lineage>
</organism>
<feature type="compositionally biased region" description="Basic and acidic residues" evidence="6">
    <location>
        <begin position="60"/>
        <end position="86"/>
    </location>
</feature>
<dbReference type="SMART" id="SM01336">
    <property type="entry name" value="zf-PARP"/>
    <property type="match status" value="1"/>
</dbReference>
<keyword evidence="9" id="KW-1185">Reference proteome</keyword>
<accession>A0ABR2ZRD6</accession>
<keyword evidence="4" id="KW-0862">Zinc</keyword>
<evidence type="ECO:0000256" key="2">
    <source>
        <dbReference type="ARBA" id="ARBA00022723"/>
    </source>
</evidence>
<evidence type="ECO:0000313" key="9">
    <source>
        <dbReference type="Proteomes" id="UP001437256"/>
    </source>
</evidence>
<dbReference type="Gene3D" id="3.30.1740.10">
    <property type="entry name" value="Zinc finger, PARP-type"/>
    <property type="match status" value="1"/>
</dbReference>
<name>A0ABR2ZRD6_9AGAR</name>
<dbReference type="PROSITE" id="PS50064">
    <property type="entry name" value="ZF_PARP_2"/>
    <property type="match status" value="1"/>
</dbReference>
<dbReference type="Proteomes" id="UP001437256">
    <property type="component" value="Unassembled WGS sequence"/>
</dbReference>
<dbReference type="Pfam" id="PF00645">
    <property type="entry name" value="zf-PARP"/>
    <property type="match status" value="1"/>
</dbReference>
<dbReference type="InterPro" id="IPR036957">
    <property type="entry name" value="Znf_PARP_sf"/>
</dbReference>
<keyword evidence="2" id="KW-0479">Metal-binding</keyword>
<keyword evidence="3" id="KW-0863">Zinc-finger</keyword>
<sequence>MSCVITEGSLRFGTTVEFHGKQVFAWRHWGCVTREQLENVKAQFEEASELDGFEDLKEEDQERVKKAYEDGHVADEDIPDTAREPAGDEDEED</sequence>
<evidence type="ECO:0000313" key="8">
    <source>
        <dbReference type="EMBL" id="KAL0064251.1"/>
    </source>
</evidence>
<reference evidence="8 9" key="1">
    <citation type="submission" date="2024-05" db="EMBL/GenBank/DDBJ databases">
        <title>A draft genome resource for the thread blight pathogen Marasmius tenuissimus strain MS-2.</title>
        <authorList>
            <person name="Yulfo-Soto G.E."/>
            <person name="Baruah I.K."/>
            <person name="Amoako-Attah I."/>
            <person name="Bukari Y."/>
            <person name="Meinhardt L.W."/>
            <person name="Bailey B.A."/>
            <person name="Cohen S.P."/>
        </authorList>
    </citation>
    <scope>NUCLEOTIDE SEQUENCE [LARGE SCALE GENOMIC DNA]</scope>
    <source>
        <strain evidence="8 9">MS-2</strain>
    </source>
</reference>
<dbReference type="EMBL" id="JBBXMP010000065">
    <property type="protein sequence ID" value="KAL0064251.1"/>
    <property type="molecule type" value="Genomic_DNA"/>
</dbReference>
<feature type="region of interest" description="Disordered" evidence="6">
    <location>
        <begin position="51"/>
        <end position="93"/>
    </location>
</feature>
<evidence type="ECO:0000256" key="1">
    <source>
        <dbReference type="ARBA" id="ARBA00004123"/>
    </source>
</evidence>
<evidence type="ECO:0000256" key="4">
    <source>
        <dbReference type="ARBA" id="ARBA00022833"/>
    </source>
</evidence>
<dbReference type="SUPFAM" id="SSF57716">
    <property type="entry name" value="Glucocorticoid receptor-like (DNA-binding domain)"/>
    <property type="match status" value="1"/>
</dbReference>
<gene>
    <name evidence="8" type="ORF">AAF712_008836</name>
</gene>
<evidence type="ECO:0000256" key="3">
    <source>
        <dbReference type="ARBA" id="ARBA00022771"/>
    </source>
</evidence>
<protein>
    <recommendedName>
        <fullName evidence="7">PARP-type domain-containing protein</fullName>
    </recommendedName>
</protein>
<proteinExistence type="predicted"/>
<keyword evidence="5" id="KW-0539">Nucleus</keyword>